<dbReference type="HAMAP" id="MF_00047">
    <property type="entry name" value="Dala_Dala_lig"/>
    <property type="match status" value="1"/>
</dbReference>
<evidence type="ECO:0000313" key="15">
    <source>
        <dbReference type="EMBL" id="MBT9144894.1"/>
    </source>
</evidence>
<dbReference type="AlphaFoldDB" id="A0A9E2BKS8"/>
<feature type="binding site" evidence="12">
    <location>
        <position position="280"/>
    </location>
    <ligand>
        <name>Mg(2+)</name>
        <dbReference type="ChEBI" id="CHEBI:18420"/>
        <label>2</label>
    </ligand>
</feature>
<feature type="binding site" evidence="12">
    <location>
        <position position="280"/>
    </location>
    <ligand>
        <name>Mg(2+)</name>
        <dbReference type="ChEBI" id="CHEBI:18420"/>
        <label>1</label>
    </ligand>
</feature>
<dbReference type="Pfam" id="PF01820">
    <property type="entry name" value="Dala_Dala_lig_N"/>
    <property type="match status" value="1"/>
</dbReference>
<dbReference type="EMBL" id="QLTW01000030">
    <property type="protein sequence ID" value="MBT9144894.1"/>
    <property type="molecule type" value="Genomic_DNA"/>
</dbReference>
<comment type="caution">
    <text evidence="15">The sequence shown here is derived from an EMBL/GenBank/DDBJ whole genome shotgun (WGS) entry which is preliminary data.</text>
</comment>
<evidence type="ECO:0000256" key="2">
    <source>
        <dbReference type="ARBA" id="ARBA00010871"/>
    </source>
</evidence>
<comment type="catalytic activity">
    <reaction evidence="10">
        <text>2 D-alanine + ATP = D-alanyl-D-alanine + ADP + phosphate + H(+)</text>
        <dbReference type="Rhea" id="RHEA:11224"/>
        <dbReference type="ChEBI" id="CHEBI:15378"/>
        <dbReference type="ChEBI" id="CHEBI:30616"/>
        <dbReference type="ChEBI" id="CHEBI:43474"/>
        <dbReference type="ChEBI" id="CHEBI:57416"/>
        <dbReference type="ChEBI" id="CHEBI:57822"/>
        <dbReference type="ChEBI" id="CHEBI:456216"/>
        <dbReference type="EC" id="6.3.2.4"/>
    </reaction>
</comment>
<keyword evidence="9 10" id="KW-0961">Cell wall biogenesis/degradation</keyword>
<dbReference type="GO" id="GO:0008716">
    <property type="term" value="F:D-alanine-D-alanine ligase activity"/>
    <property type="evidence" value="ECO:0007669"/>
    <property type="project" value="UniProtKB-UniRule"/>
</dbReference>
<feature type="domain" description="ATP-grasp" evidence="14">
    <location>
        <begin position="104"/>
        <end position="313"/>
    </location>
</feature>
<protein>
    <recommendedName>
        <fullName evidence="10">D-alanine--D-alanine ligase</fullName>
        <ecNumber evidence="10">6.3.2.4</ecNumber>
    </recommendedName>
    <alternativeName>
        <fullName evidence="10">D-Ala-D-Ala ligase</fullName>
    </alternativeName>
    <alternativeName>
        <fullName evidence="10">D-alanylalanine synthetase</fullName>
    </alternativeName>
</protein>
<comment type="subcellular location">
    <subcellularLocation>
        <location evidence="1 10">Cytoplasm</location>
    </subcellularLocation>
</comment>
<evidence type="ECO:0000256" key="4">
    <source>
        <dbReference type="ARBA" id="ARBA00022598"/>
    </source>
</evidence>
<dbReference type="InterPro" id="IPR011095">
    <property type="entry name" value="Dala_Dala_lig_C"/>
</dbReference>
<comment type="similarity">
    <text evidence="2 10">Belongs to the D-alanine--D-alanine ligase family.</text>
</comment>
<comment type="pathway">
    <text evidence="10">Cell wall biogenesis; peptidoglycan biosynthesis.</text>
</comment>
<dbReference type="PANTHER" id="PTHR23132">
    <property type="entry name" value="D-ALANINE--D-ALANINE LIGASE"/>
    <property type="match status" value="1"/>
</dbReference>
<dbReference type="PROSITE" id="PS00843">
    <property type="entry name" value="DALA_DALA_LIGASE_1"/>
    <property type="match status" value="1"/>
</dbReference>
<dbReference type="NCBIfam" id="NF002528">
    <property type="entry name" value="PRK01966.1-4"/>
    <property type="match status" value="1"/>
</dbReference>
<keyword evidence="12" id="KW-0464">Manganese</keyword>
<dbReference type="PANTHER" id="PTHR23132:SF23">
    <property type="entry name" value="D-ALANINE--D-ALANINE LIGASE B"/>
    <property type="match status" value="1"/>
</dbReference>
<proteinExistence type="inferred from homology"/>
<dbReference type="GO" id="GO:0009252">
    <property type="term" value="P:peptidoglycan biosynthetic process"/>
    <property type="evidence" value="ECO:0007669"/>
    <property type="project" value="UniProtKB-UniRule"/>
</dbReference>
<evidence type="ECO:0000256" key="13">
    <source>
        <dbReference type="PROSITE-ProRule" id="PRU00409"/>
    </source>
</evidence>
<accession>A0A9E2BKS8</accession>
<dbReference type="InterPro" id="IPR005905">
    <property type="entry name" value="D_ala_D_ala"/>
</dbReference>
<name>A0A9E2BKS8_PSYF1</name>
<dbReference type="InterPro" id="IPR011127">
    <property type="entry name" value="Dala_Dala_lig_N"/>
</dbReference>
<keyword evidence="4 10" id="KW-0436">Ligase</keyword>
<feature type="active site" evidence="11">
    <location>
        <position position="153"/>
    </location>
</feature>
<evidence type="ECO:0000256" key="12">
    <source>
        <dbReference type="PIRSR" id="PIRSR039102-3"/>
    </source>
</evidence>
<dbReference type="GO" id="GO:0008360">
    <property type="term" value="P:regulation of cell shape"/>
    <property type="evidence" value="ECO:0007669"/>
    <property type="project" value="UniProtKB-KW"/>
</dbReference>
<comment type="cofactor">
    <cofactor evidence="12">
        <name>Mg(2+)</name>
        <dbReference type="ChEBI" id="CHEBI:18420"/>
    </cofactor>
    <cofactor evidence="12">
        <name>Mn(2+)</name>
        <dbReference type="ChEBI" id="CHEBI:29035"/>
    </cofactor>
    <text evidence="12">Binds 2 magnesium or manganese ions per subunit.</text>
</comment>
<dbReference type="NCBIfam" id="NF002378">
    <property type="entry name" value="PRK01372.1"/>
    <property type="match status" value="1"/>
</dbReference>
<dbReference type="SUPFAM" id="SSF56059">
    <property type="entry name" value="Glutathione synthetase ATP-binding domain-like"/>
    <property type="match status" value="1"/>
</dbReference>
<evidence type="ECO:0000256" key="9">
    <source>
        <dbReference type="ARBA" id="ARBA00023316"/>
    </source>
</evidence>
<dbReference type="PROSITE" id="PS50975">
    <property type="entry name" value="ATP_GRASP"/>
    <property type="match status" value="1"/>
</dbReference>
<gene>
    <name evidence="15" type="primary">ddlA</name>
    <name evidence="10" type="synonym">ddl</name>
    <name evidence="15" type="ORF">DDT42_00750</name>
</gene>
<dbReference type="Gene3D" id="3.30.1490.20">
    <property type="entry name" value="ATP-grasp fold, A domain"/>
    <property type="match status" value="1"/>
</dbReference>
<keyword evidence="8 10" id="KW-0573">Peptidoglycan synthesis</keyword>
<dbReference type="Proteomes" id="UP000811545">
    <property type="component" value="Unassembled WGS sequence"/>
</dbReference>
<evidence type="ECO:0000256" key="10">
    <source>
        <dbReference type="HAMAP-Rule" id="MF_00047"/>
    </source>
</evidence>
<dbReference type="InterPro" id="IPR016185">
    <property type="entry name" value="PreATP-grasp_dom_sf"/>
</dbReference>
<evidence type="ECO:0000256" key="8">
    <source>
        <dbReference type="ARBA" id="ARBA00022984"/>
    </source>
</evidence>
<keyword evidence="3 10" id="KW-0963">Cytoplasm</keyword>
<dbReference type="GO" id="GO:0071555">
    <property type="term" value="P:cell wall organization"/>
    <property type="evidence" value="ECO:0007669"/>
    <property type="project" value="UniProtKB-KW"/>
</dbReference>
<feature type="binding site" evidence="12">
    <location>
        <position position="268"/>
    </location>
    <ligand>
        <name>Mg(2+)</name>
        <dbReference type="ChEBI" id="CHEBI:18420"/>
        <label>1</label>
    </ligand>
</feature>
<feature type="binding site" evidence="12">
    <location>
        <position position="282"/>
    </location>
    <ligand>
        <name>Mg(2+)</name>
        <dbReference type="ChEBI" id="CHEBI:18420"/>
        <label>2</label>
    </ligand>
</feature>
<dbReference type="Pfam" id="PF07478">
    <property type="entry name" value="Dala_Dala_lig_C"/>
    <property type="match status" value="1"/>
</dbReference>
<dbReference type="InterPro" id="IPR011761">
    <property type="entry name" value="ATP-grasp"/>
</dbReference>
<evidence type="ECO:0000256" key="3">
    <source>
        <dbReference type="ARBA" id="ARBA00022490"/>
    </source>
</evidence>
<keyword evidence="7 10" id="KW-0133">Cell shape</keyword>
<dbReference type="Gene3D" id="3.30.470.20">
    <property type="entry name" value="ATP-grasp fold, B domain"/>
    <property type="match status" value="1"/>
</dbReference>
<evidence type="ECO:0000256" key="7">
    <source>
        <dbReference type="ARBA" id="ARBA00022960"/>
    </source>
</evidence>
<dbReference type="SUPFAM" id="SSF52440">
    <property type="entry name" value="PreATP-grasp domain"/>
    <property type="match status" value="1"/>
</dbReference>
<dbReference type="GO" id="GO:0046872">
    <property type="term" value="F:metal ion binding"/>
    <property type="evidence" value="ECO:0007669"/>
    <property type="project" value="UniProtKB-KW"/>
</dbReference>
<dbReference type="InterPro" id="IPR013815">
    <property type="entry name" value="ATP_grasp_subdomain_1"/>
</dbReference>
<dbReference type="GO" id="GO:0005524">
    <property type="term" value="F:ATP binding"/>
    <property type="evidence" value="ECO:0007669"/>
    <property type="project" value="UniProtKB-UniRule"/>
</dbReference>
<dbReference type="PIRSF" id="PIRSF039102">
    <property type="entry name" value="Ddl/VanB"/>
    <property type="match status" value="1"/>
</dbReference>
<sequence>MLKKVMVLMGGPSFEHEVSLTSGQAIYRALLKSDTYEPYKVIIDKKGHFQEPEFYKKSDFVFIALHGPFGEDGTIQGFLEALNIPYSGAGVLASAIAMDKEITRRVLIAEGIPTVPTLFYHKFNSHMGLSNTKNDIEKNFGFPCVVKTPVSGSSIGVSIVDNFNGLEEGINLALEFGNRFMIEEYMTLEYLEGKEIECGILGNENPRALSLCELVPKKRYYDYEAKYTEGFTDFYIPARLPEKKIKEAQEISIKAYQAIGSEGFARVDMYMKKENIFVGEINTIPGFTPTSVFPMLAKQEGFGFTELVEEIIKLGYESFARKKIFKSNFLKYPSTT</sequence>
<feature type="active site" evidence="11">
    <location>
        <position position="291"/>
    </location>
</feature>
<evidence type="ECO:0000256" key="6">
    <source>
        <dbReference type="ARBA" id="ARBA00022840"/>
    </source>
</evidence>
<evidence type="ECO:0000256" key="11">
    <source>
        <dbReference type="PIRSR" id="PIRSR039102-1"/>
    </source>
</evidence>
<evidence type="ECO:0000256" key="5">
    <source>
        <dbReference type="ARBA" id="ARBA00022741"/>
    </source>
</evidence>
<organism evidence="15 16">
    <name type="scientific">Psychracetigena formicireducens</name>
    <dbReference type="NCBI Taxonomy" id="2986056"/>
    <lineage>
        <taxon>Bacteria</taxon>
        <taxon>Bacillati</taxon>
        <taxon>Candidatus Lithacetigenota</taxon>
        <taxon>Candidatus Psychracetigena</taxon>
    </lineage>
</organism>
<evidence type="ECO:0000259" key="14">
    <source>
        <dbReference type="PROSITE" id="PS50975"/>
    </source>
</evidence>
<reference evidence="15 16" key="1">
    <citation type="journal article" date="2021" name="bioRxiv">
        <title>Unique metabolic strategies in Hadean analogues reveal hints for primordial physiology.</title>
        <authorList>
            <person name="Nobu M.K."/>
            <person name="Nakai R."/>
            <person name="Tamazawa S."/>
            <person name="Mori H."/>
            <person name="Toyoda A."/>
            <person name="Ijiri A."/>
            <person name="Suzuki S."/>
            <person name="Kurokawa K."/>
            <person name="Kamagata Y."/>
            <person name="Tamaki H."/>
        </authorList>
    </citation>
    <scope>NUCLEOTIDE SEQUENCE [LARGE SCALE GENOMIC DNA]</scope>
    <source>
        <strain evidence="15">BS525</strain>
    </source>
</reference>
<feature type="active site" evidence="11">
    <location>
        <position position="15"/>
    </location>
</feature>
<evidence type="ECO:0000313" key="16">
    <source>
        <dbReference type="Proteomes" id="UP000811545"/>
    </source>
</evidence>
<dbReference type="EC" id="6.3.2.4" evidence="10"/>
<dbReference type="InterPro" id="IPR000291">
    <property type="entry name" value="D-Ala_lig_Van_CS"/>
</dbReference>
<dbReference type="NCBIfam" id="TIGR01205">
    <property type="entry name" value="D_ala_D_alaTIGR"/>
    <property type="match status" value="1"/>
</dbReference>
<keyword evidence="5 13" id="KW-0547">Nucleotide-binding</keyword>
<keyword evidence="12" id="KW-0460">Magnesium</keyword>
<keyword evidence="6 13" id="KW-0067">ATP-binding</keyword>
<evidence type="ECO:0000256" key="1">
    <source>
        <dbReference type="ARBA" id="ARBA00004496"/>
    </source>
</evidence>
<dbReference type="Gene3D" id="3.40.50.20">
    <property type="match status" value="2"/>
</dbReference>
<keyword evidence="12" id="KW-0479">Metal-binding</keyword>
<comment type="function">
    <text evidence="10">Cell wall formation.</text>
</comment>
<dbReference type="GO" id="GO:0005737">
    <property type="term" value="C:cytoplasm"/>
    <property type="evidence" value="ECO:0007669"/>
    <property type="project" value="UniProtKB-SubCell"/>
</dbReference>